<dbReference type="SUPFAM" id="SSF117396">
    <property type="entry name" value="TM1631-like"/>
    <property type="match status" value="1"/>
</dbReference>
<protein>
    <recommendedName>
        <fullName evidence="3">DUF72 domain-containing protein</fullName>
    </recommendedName>
</protein>
<dbReference type="Proteomes" id="UP000319976">
    <property type="component" value="Chromosome"/>
</dbReference>
<dbReference type="PANTHER" id="PTHR30348:SF4">
    <property type="entry name" value="DUF72 DOMAIN-CONTAINING PROTEIN"/>
    <property type="match status" value="1"/>
</dbReference>
<keyword evidence="2" id="KW-1185">Reference proteome</keyword>
<gene>
    <name evidence="1" type="ORF">V22_18760</name>
</gene>
<dbReference type="KEGG" id="chya:V22_18760"/>
<reference evidence="1 2" key="1">
    <citation type="submission" date="2019-02" db="EMBL/GenBank/DDBJ databases">
        <title>Deep-cultivation of Planctomycetes and their phenomic and genomic characterization uncovers novel biology.</title>
        <authorList>
            <person name="Wiegand S."/>
            <person name="Jogler M."/>
            <person name="Boedeker C."/>
            <person name="Pinto D."/>
            <person name="Vollmers J."/>
            <person name="Rivas-Marin E."/>
            <person name="Kohn T."/>
            <person name="Peeters S.H."/>
            <person name="Heuer A."/>
            <person name="Rast P."/>
            <person name="Oberbeckmann S."/>
            <person name="Bunk B."/>
            <person name="Jeske O."/>
            <person name="Meyerdierks A."/>
            <person name="Storesund J.E."/>
            <person name="Kallscheuer N."/>
            <person name="Luecker S."/>
            <person name="Lage O.M."/>
            <person name="Pohl T."/>
            <person name="Merkel B.J."/>
            <person name="Hornburger P."/>
            <person name="Mueller R.-W."/>
            <person name="Bruemmer F."/>
            <person name="Labrenz M."/>
            <person name="Spormann A.M."/>
            <person name="Op den Camp H."/>
            <person name="Overmann J."/>
            <person name="Amann R."/>
            <person name="Jetten M.S.M."/>
            <person name="Mascher T."/>
            <person name="Medema M.H."/>
            <person name="Devos D.P."/>
            <person name="Kaster A.-K."/>
            <person name="Ovreas L."/>
            <person name="Rohde M."/>
            <person name="Galperin M.Y."/>
            <person name="Jogler C."/>
        </authorList>
    </citation>
    <scope>NUCLEOTIDE SEQUENCE [LARGE SCALE GENOMIC DNA]</scope>
    <source>
        <strain evidence="1 2">V22</strain>
    </source>
</reference>
<dbReference type="AlphaFoldDB" id="A0A517T8C6"/>
<dbReference type="Gene3D" id="3.20.20.410">
    <property type="entry name" value="Protein of unknown function UPF0759"/>
    <property type="match status" value="1"/>
</dbReference>
<dbReference type="InterPro" id="IPR036520">
    <property type="entry name" value="UPF0759_sf"/>
</dbReference>
<evidence type="ECO:0008006" key="3">
    <source>
        <dbReference type="Google" id="ProtNLM"/>
    </source>
</evidence>
<dbReference type="PANTHER" id="PTHR30348">
    <property type="entry name" value="UNCHARACTERIZED PROTEIN YECE"/>
    <property type="match status" value="1"/>
</dbReference>
<dbReference type="RefSeq" id="WP_145261974.1">
    <property type="nucleotide sequence ID" value="NZ_CP036316.1"/>
</dbReference>
<name>A0A517T8C6_9PLAN</name>
<dbReference type="Pfam" id="PF01904">
    <property type="entry name" value="DUF72"/>
    <property type="match status" value="1"/>
</dbReference>
<sequence>MSIDKNSIEWRLGTAGYNQPGWKNVFYPRRMPQSEWLRIFSTQFNTVELNTTFYHIPAREHVLRWADQVDDDFEFCVKTWRGITHDAPLKNAPSDMEAFLDIVRNFGSKLGVVLLQLGPDVADEQFDDLRHLLTTFPDDMRFAVEFRHPSWYRSETDDLLREHNIARVAAELEKYPIVKDLTPTTDFLYIRLLGRHNRFPDGNREMYDPTELLTEWSERIWKACVQEVKKIYLQTNNGLSGYAPKSLRRMADLLGVSLPEPTVKTVKQGNLFDL</sequence>
<organism evidence="1 2">
    <name type="scientific">Calycomorphotria hydatis</name>
    <dbReference type="NCBI Taxonomy" id="2528027"/>
    <lineage>
        <taxon>Bacteria</taxon>
        <taxon>Pseudomonadati</taxon>
        <taxon>Planctomycetota</taxon>
        <taxon>Planctomycetia</taxon>
        <taxon>Planctomycetales</taxon>
        <taxon>Planctomycetaceae</taxon>
        <taxon>Calycomorphotria</taxon>
    </lineage>
</organism>
<dbReference type="EMBL" id="CP036316">
    <property type="protein sequence ID" value="QDT64636.1"/>
    <property type="molecule type" value="Genomic_DNA"/>
</dbReference>
<dbReference type="InterPro" id="IPR002763">
    <property type="entry name" value="DUF72"/>
</dbReference>
<evidence type="ECO:0000313" key="1">
    <source>
        <dbReference type="EMBL" id="QDT64636.1"/>
    </source>
</evidence>
<accession>A0A517T8C6</accession>
<evidence type="ECO:0000313" key="2">
    <source>
        <dbReference type="Proteomes" id="UP000319976"/>
    </source>
</evidence>
<proteinExistence type="predicted"/>
<dbReference type="OrthoDB" id="9780310at2"/>